<dbReference type="Gene3D" id="3.40.1580.10">
    <property type="entry name" value="SMI1/KNR4-like"/>
    <property type="match status" value="1"/>
</dbReference>
<dbReference type="AlphaFoldDB" id="A0A108UAB8"/>
<gene>
    <name evidence="2" type="ORF">AZ78_3007</name>
</gene>
<dbReference type="InterPro" id="IPR037883">
    <property type="entry name" value="Knr4/Smi1-like_sf"/>
</dbReference>
<proteinExistence type="predicted"/>
<reference evidence="2 3" key="1">
    <citation type="journal article" date="2014" name="Genome Announc.">
        <title>Draft Genome Sequence of Lysobacter capsici AZ78, a Bacterium Antagonistic to Plant-Pathogenic Oomycetes.</title>
        <authorList>
            <person name="Puopolo G."/>
            <person name="Sonego P."/>
            <person name="Engelen K."/>
            <person name="Pertot I."/>
        </authorList>
    </citation>
    <scope>NUCLEOTIDE SEQUENCE [LARGE SCALE GENOMIC DNA]</scope>
    <source>
        <strain evidence="2 3">AZ78</strain>
    </source>
</reference>
<comment type="caution">
    <text evidence="2">The sequence shown here is derived from an EMBL/GenBank/DDBJ whole genome shotgun (WGS) entry which is preliminary data.</text>
</comment>
<name>A0A108UAB8_9GAMM</name>
<dbReference type="InterPro" id="IPR018958">
    <property type="entry name" value="Knr4/Smi1-like_dom"/>
</dbReference>
<evidence type="ECO:0000313" key="3">
    <source>
        <dbReference type="Proteomes" id="UP000023435"/>
    </source>
</evidence>
<evidence type="ECO:0000313" key="2">
    <source>
        <dbReference type="EMBL" id="KWS05455.1"/>
    </source>
</evidence>
<dbReference type="SMART" id="SM00860">
    <property type="entry name" value="SMI1_KNR4"/>
    <property type="match status" value="1"/>
</dbReference>
<protein>
    <recommendedName>
        <fullName evidence="1">Knr4/Smi1-like domain-containing protein</fullName>
    </recommendedName>
</protein>
<organism evidence="2 3">
    <name type="scientific">Lysobacter capsici AZ78</name>
    <dbReference type="NCBI Taxonomy" id="1444315"/>
    <lineage>
        <taxon>Bacteria</taxon>
        <taxon>Pseudomonadati</taxon>
        <taxon>Pseudomonadota</taxon>
        <taxon>Gammaproteobacteria</taxon>
        <taxon>Lysobacterales</taxon>
        <taxon>Lysobacteraceae</taxon>
        <taxon>Lysobacter</taxon>
    </lineage>
</organism>
<dbReference type="SUPFAM" id="SSF160631">
    <property type="entry name" value="SMI1/KNR4-like"/>
    <property type="match status" value="1"/>
</dbReference>
<keyword evidence="3" id="KW-1185">Reference proteome</keyword>
<feature type="domain" description="Knr4/Smi1-like" evidence="1">
    <location>
        <begin position="23"/>
        <end position="189"/>
    </location>
</feature>
<dbReference type="EMBL" id="JAJA02000001">
    <property type="protein sequence ID" value="KWS05455.1"/>
    <property type="molecule type" value="Genomic_DNA"/>
</dbReference>
<sequence>MNYQNELQWLGGVTRATADAFAPLDPFAIRQLERRIGFELSEDYRDFLSRLGGGLNFKEEVASEPLRDRPEYLHAADTGIANARFAGSIVATCFGADERLPDRLGFDWALRNYQGRLPDRSLPVATDGAGNLVCLIGARDRTPGFYWWDHEHEWDERDYHEETGRAMPAEAKYQNVYFIAESFSRFLERAFVFVDE</sequence>
<evidence type="ECO:0000259" key="1">
    <source>
        <dbReference type="SMART" id="SM00860"/>
    </source>
</evidence>
<accession>A0A108UAB8</accession>
<dbReference type="Proteomes" id="UP000023435">
    <property type="component" value="Unassembled WGS sequence"/>
</dbReference>
<dbReference type="Pfam" id="PF09346">
    <property type="entry name" value="SMI1_KNR4"/>
    <property type="match status" value="1"/>
</dbReference>